<dbReference type="PANTHER" id="PTHR34874">
    <property type="entry name" value="PROTEIN YCHN"/>
    <property type="match status" value="1"/>
</dbReference>
<comment type="similarity">
    <text evidence="2">Belongs to the DsrE/TusD family.</text>
</comment>
<dbReference type="EMBL" id="JAKOGG010000014">
    <property type="protein sequence ID" value="MCS4557960.1"/>
    <property type="molecule type" value="Genomic_DNA"/>
</dbReference>
<accession>A0ABT2FNQ0</accession>
<dbReference type="PANTHER" id="PTHR34874:SF3">
    <property type="entry name" value="SULFURTRANSFERASE TUSD"/>
    <property type="match status" value="1"/>
</dbReference>
<keyword evidence="3" id="KW-0963">Cytoplasm</keyword>
<dbReference type="RefSeq" id="WP_238897432.1">
    <property type="nucleotide sequence ID" value="NZ_JAKOGG010000014.1"/>
</dbReference>
<gene>
    <name evidence="5" type="primary">tusD</name>
    <name evidence="5" type="ORF">L9G74_16055</name>
</gene>
<name>A0ABT2FNQ0_9GAMM</name>
<evidence type="ECO:0000313" key="6">
    <source>
        <dbReference type="Proteomes" id="UP001201549"/>
    </source>
</evidence>
<keyword evidence="4" id="KW-0808">Transferase</keyword>
<sequence>MQTFIILVSSTPLAPANGLKAIKFARAALSSGHQVHSVFFLGDGVYHGNSLTLTPSDETPLLAEWRQLQQEFNIPLINCATAAARRGVLAAMEAQEHGLTANLDAAFIAGGLVELVKGISQSDRVVRF</sequence>
<comment type="caution">
    <text evidence="5">The sequence shown here is derived from an EMBL/GenBank/DDBJ whole genome shotgun (WGS) entry which is preliminary data.</text>
</comment>
<dbReference type="Proteomes" id="UP001201549">
    <property type="component" value="Unassembled WGS sequence"/>
</dbReference>
<dbReference type="InterPro" id="IPR003787">
    <property type="entry name" value="Sulphur_relay_DsrE/F-like"/>
</dbReference>
<evidence type="ECO:0000256" key="2">
    <source>
        <dbReference type="ARBA" id="ARBA00007067"/>
    </source>
</evidence>
<keyword evidence="6" id="KW-1185">Reference proteome</keyword>
<comment type="subcellular location">
    <subcellularLocation>
        <location evidence="1">Cytoplasm</location>
    </subcellularLocation>
</comment>
<dbReference type="SUPFAM" id="SSF75169">
    <property type="entry name" value="DsrEFH-like"/>
    <property type="match status" value="1"/>
</dbReference>
<evidence type="ECO:0000256" key="4">
    <source>
        <dbReference type="ARBA" id="ARBA00022679"/>
    </source>
</evidence>
<dbReference type="Pfam" id="PF02635">
    <property type="entry name" value="DsrE"/>
    <property type="match status" value="1"/>
</dbReference>
<reference evidence="6" key="1">
    <citation type="submission" date="2023-07" db="EMBL/GenBank/DDBJ databases">
        <title>Shewanella mangrovi sp. nov., an acetaldehyde- degrading bacterium isolated from mangrove sediment.</title>
        <authorList>
            <person name="Liu Y."/>
        </authorList>
    </citation>
    <scope>NUCLEOTIDE SEQUENCE [LARGE SCALE GENOMIC DNA]</scope>
    <source>
        <strain evidence="6">C32</strain>
    </source>
</reference>
<proteinExistence type="inferred from homology"/>
<dbReference type="Gene3D" id="3.40.1260.10">
    <property type="entry name" value="DsrEFH-like"/>
    <property type="match status" value="1"/>
</dbReference>
<dbReference type="InterPro" id="IPR017463">
    <property type="entry name" value="Sulphur_relay_TusD/DsrE"/>
</dbReference>
<evidence type="ECO:0000256" key="3">
    <source>
        <dbReference type="ARBA" id="ARBA00022490"/>
    </source>
</evidence>
<dbReference type="NCBIfam" id="NF001237">
    <property type="entry name" value="PRK00207.1"/>
    <property type="match status" value="1"/>
</dbReference>
<organism evidence="5 6">
    <name type="scientific">Shewanella electrica</name>
    <dbReference type="NCBI Taxonomy" id="515560"/>
    <lineage>
        <taxon>Bacteria</taxon>
        <taxon>Pseudomonadati</taxon>
        <taxon>Pseudomonadota</taxon>
        <taxon>Gammaproteobacteria</taxon>
        <taxon>Alteromonadales</taxon>
        <taxon>Shewanellaceae</taxon>
        <taxon>Shewanella</taxon>
    </lineage>
</organism>
<protein>
    <submittedName>
        <fullName evidence="5">Sulfurtransferase complex subunit TusD</fullName>
    </submittedName>
</protein>
<dbReference type="InterPro" id="IPR027396">
    <property type="entry name" value="DsrEFH-like"/>
</dbReference>
<evidence type="ECO:0000313" key="5">
    <source>
        <dbReference type="EMBL" id="MCS4557960.1"/>
    </source>
</evidence>
<dbReference type="NCBIfam" id="TIGR03012">
    <property type="entry name" value="sulf_tusD_dsrE"/>
    <property type="match status" value="1"/>
</dbReference>
<evidence type="ECO:0000256" key="1">
    <source>
        <dbReference type="ARBA" id="ARBA00004496"/>
    </source>
</evidence>